<gene>
    <name evidence="2" type="ORF">CODIS_00480</name>
</gene>
<evidence type="ECO:0000313" key="3">
    <source>
        <dbReference type="Proteomes" id="UP000094769"/>
    </source>
</evidence>
<dbReference type="Proteomes" id="UP000094769">
    <property type="component" value="Unassembled WGS sequence"/>
</dbReference>
<dbReference type="RefSeq" id="WP_069120020.1">
    <property type="nucleotide sequence ID" value="NZ_MARB01000001.1"/>
</dbReference>
<dbReference type="Pfam" id="PF13689">
    <property type="entry name" value="DUF4154"/>
    <property type="match status" value="1"/>
</dbReference>
<dbReference type="InterPro" id="IPR025293">
    <property type="entry name" value="YfiR/HmsC-like"/>
</dbReference>
<feature type="chain" id="PRO_5031083067" description="Transmembrane protein" evidence="1">
    <location>
        <begin position="24"/>
        <end position="180"/>
    </location>
</feature>
<feature type="signal peptide" evidence="1">
    <location>
        <begin position="1"/>
        <end position="23"/>
    </location>
</feature>
<comment type="caution">
    <text evidence="2">The sequence shown here is derived from an EMBL/GenBank/DDBJ whole genome shotgun (WGS) entry which is preliminary data.</text>
</comment>
<accession>A0A7Z0VPN3</accession>
<dbReference type="PROSITE" id="PS51257">
    <property type="entry name" value="PROKAR_LIPOPROTEIN"/>
    <property type="match status" value="1"/>
</dbReference>
<reference evidence="2 3" key="1">
    <citation type="submission" date="2016-06" db="EMBL/GenBank/DDBJ databases">
        <title>Genome sequence of endosymbiont of Candidatus Endolucinida thiodiazotropha.</title>
        <authorList>
            <person name="Poehlein A."/>
            <person name="Koenig S."/>
            <person name="Heiden S.E."/>
            <person name="Thuermer A."/>
            <person name="Voget S."/>
            <person name="Daniel R."/>
            <person name="Markert S."/>
            <person name="Gros O."/>
            <person name="Schweder T."/>
        </authorList>
    </citation>
    <scope>NUCLEOTIDE SEQUENCE [LARGE SCALE GENOMIC DNA]</scope>
    <source>
        <strain evidence="2 3">COS</strain>
    </source>
</reference>
<organism evidence="2 3">
    <name type="scientific">Candidatus Thiodiazotropha endolucinida</name>
    <dbReference type="NCBI Taxonomy" id="1655433"/>
    <lineage>
        <taxon>Bacteria</taxon>
        <taxon>Pseudomonadati</taxon>
        <taxon>Pseudomonadota</taxon>
        <taxon>Gammaproteobacteria</taxon>
        <taxon>Chromatiales</taxon>
        <taxon>Sedimenticolaceae</taxon>
        <taxon>Candidatus Thiodiazotropha</taxon>
    </lineage>
</organism>
<protein>
    <recommendedName>
        <fullName evidence="4">Transmembrane protein</fullName>
    </recommendedName>
</protein>
<evidence type="ECO:0000256" key="1">
    <source>
        <dbReference type="SAM" id="SignalP"/>
    </source>
</evidence>
<keyword evidence="1" id="KW-0732">Signal</keyword>
<name>A0A7Z0VPN3_9GAMM</name>
<evidence type="ECO:0008006" key="4">
    <source>
        <dbReference type="Google" id="ProtNLM"/>
    </source>
</evidence>
<dbReference type="EMBL" id="MARB01000001">
    <property type="protein sequence ID" value="ODJ89490.1"/>
    <property type="molecule type" value="Genomic_DNA"/>
</dbReference>
<dbReference type="AlphaFoldDB" id="A0A7Z0VPN3"/>
<keyword evidence="3" id="KW-1185">Reference proteome</keyword>
<sequence length="180" mass="20191">MTTRLLTLITLLALGCINFAAFAEQQQGEENLLKAAFIFNFAKFARWPDGKWSEDKPSLKICSIGYDELANTLSRLNGKTLREHPVQIMQKQETDQLDVCHVLYLANSLKYEAIEITDLLQVKPILTVSEIPGFAESGGMIELYQRDGRIRFKVNLHITREAGLDLSSRLLKLAIVVGGP</sequence>
<dbReference type="OrthoDB" id="277577at2"/>
<proteinExistence type="predicted"/>
<evidence type="ECO:0000313" key="2">
    <source>
        <dbReference type="EMBL" id="ODJ89490.1"/>
    </source>
</evidence>